<proteinExistence type="predicted"/>
<dbReference type="Proteomes" id="UP001621706">
    <property type="component" value="Unassembled WGS sequence"/>
</dbReference>
<evidence type="ECO:0008006" key="3">
    <source>
        <dbReference type="Google" id="ProtNLM"/>
    </source>
</evidence>
<name>A0ABW8PCW8_9FLAO</name>
<organism evidence="1 2">
    <name type="scientific">Flavobacterium oreochromis</name>
    <dbReference type="NCBI Taxonomy" id="2906078"/>
    <lineage>
        <taxon>Bacteria</taxon>
        <taxon>Pseudomonadati</taxon>
        <taxon>Bacteroidota</taxon>
        <taxon>Flavobacteriia</taxon>
        <taxon>Flavobacteriales</taxon>
        <taxon>Flavobacteriaceae</taxon>
        <taxon>Flavobacterium</taxon>
    </lineage>
</organism>
<dbReference type="EMBL" id="JAZGZP010000017">
    <property type="protein sequence ID" value="MFK7001504.1"/>
    <property type="molecule type" value="Genomic_DNA"/>
</dbReference>
<gene>
    <name evidence="1" type="ORF">V3I07_11430</name>
</gene>
<reference evidence="1 2" key="1">
    <citation type="submission" date="2024-02" db="EMBL/GenBank/DDBJ databases">
        <title>Comparative Genomic Analysis of Flavobacterium Species Causing Columnaris Disease of Freshwater Fish in Thailand: Insights into Virulence and Resistance Mechanisms.</title>
        <authorList>
            <person name="Nguyen D."/>
            <person name="Chokmangmeepisarn P."/>
            <person name="Khianchaikhan K."/>
            <person name="Morishita M."/>
            <person name="Bunnoy A."/>
            <person name="Rodkhum C."/>
        </authorList>
    </citation>
    <scope>NUCLEOTIDE SEQUENCE [LARGE SCALE GENOMIC DNA]</scope>
    <source>
        <strain evidence="1 2">CNRT2201</strain>
    </source>
</reference>
<evidence type="ECO:0000313" key="1">
    <source>
        <dbReference type="EMBL" id="MFK7001504.1"/>
    </source>
</evidence>
<comment type="caution">
    <text evidence="1">The sequence shown here is derived from an EMBL/GenBank/DDBJ whole genome shotgun (WGS) entry which is preliminary data.</text>
</comment>
<evidence type="ECO:0000313" key="2">
    <source>
        <dbReference type="Proteomes" id="UP001621706"/>
    </source>
</evidence>
<accession>A0ABW8PCW8</accession>
<protein>
    <recommendedName>
        <fullName evidence="3">DUF1330 domain-containing protein</fullName>
    </recommendedName>
</protein>
<dbReference type="RefSeq" id="WP_088400960.1">
    <property type="nucleotide sequence ID" value="NZ_JAZGZP010000017.1"/>
</dbReference>
<sequence length="59" mass="6967">MSLFVLFQTGCWKTKASRIFFGIFDSRPKAIDFAKYNHLYSHHSEVVIVEVELNQFQEI</sequence>
<keyword evidence="2" id="KW-1185">Reference proteome</keyword>